<evidence type="ECO:0000256" key="2">
    <source>
        <dbReference type="ARBA" id="ARBA00022448"/>
    </source>
</evidence>
<feature type="transmembrane region" description="Helical" evidence="7">
    <location>
        <begin position="130"/>
        <end position="154"/>
    </location>
</feature>
<feature type="transmembrane region" description="Helical" evidence="7">
    <location>
        <begin position="97"/>
        <end position="118"/>
    </location>
</feature>
<comment type="caution">
    <text evidence="8">The sequence shown here is derived from an EMBL/GenBank/DDBJ whole genome shotgun (WGS) entry which is preliminary data.</text>
</comment>
<dbReference type="NCBIfam" id="NF004905">
    <property type="entry name" value="PRK06265.1-5"/>
    <property type="match status" value="1"/>
</dbReference>
<evidence type="ECO:0000256" key="5">
    <source>
        <dbReference type="ARBA" id="ARBA00022989"/>
    </source>
</evidence>
<evidence type="ECO:0000256" key="3">
    <source>
        <dbReference type="ARBA" id="ARBA00022475"/>
    </source>
</evidence>
<evidence type="ECO:0000256" key="1">
    <source>
        <dbReference type="ARBA" id="ARBA00004651"/>
    </source>
</evidence>
<protein>
    <submittedName>
        <fullName evidence="8">Cobalamin biosynthesis protein</fullName>
    </submittedName>
</protein>
<dbReference type="NCBIfam" id="NF004909">
    <property type="entry name" value="PRK06265.2-5"/>
    <property type="match status" value="1"/>
</dbReference>
<evidence type="ECO:0000313" key="8">
    <source>
        <dbReference type="EMBL" id="RXJ69528.1"/>
    </source>
</evidence>
<organism evidence="8 9">
    <name type="scientific">Halarcobacter ebronensis</name>
    <dbReference type="NCBI Taxonomy" id="1462615"/>
    <lineage>
        <taxon>Bacteria</taxon>
        <taxon>Pseudomonadati</taxon>
        <taxon>Campylobacterota</taxon>
        <taxon>Epsilonproteobacteria</taxon>
        <taxon>Campylobacterales</taxon>
        <taxon>Arcobacteraceae</taxon>
        <taxon>Halarcobacter</taxon>
    </lineage>
</organism>
<keyword evidence="6 7" id="KW-0472">Membrane</keyword>
<feature type="transmembrane region" description="Helical" evidence="7">
    <location>
        <begin position="160"/>
        <end position="184"/>
    </location>
</feature>
<dbReference type="InterPro" id="IPR002751">
    <property type="entry name" value="CbiM/NikMN"/>
</dbReference>
<keyword evidence="5 7" id="KW-1133">Transmembrane helix</keyword>
<keyword evidence="3" id="KW-1003">Cell membrane</keyword>
<dbReference type="GO" id="GO:0005886">
    <property type="term" value="C:plasma membrane"/>
    <property type="evidence" value="ECO:0007669"/>
    <property type="project" value="UniProtKB-SubCell"/>
</dbReference>
<keyword evidence="2" id="KW-0813">Transport</keyword>
<dbReference type="AlphaFoldDB" id="A0A4V1LRV6"/>
<dbReference type="Proteomes" id="UP000290172">
    <property type="component" value="Unassembled WGS sequence"/>
</dbReference>
<comment type="subcellular location">
    <subcellularLocation>
        <location evidence="1">Cell membrane</location>
        <topology evidence="1">Multi-pass membrane protein</topology>
    </subcellularLocation>
</comment>
<dbReference type="PANTHER" id="PTHR34229">
    <property type="entry name" value="METAL TRANSPORT PROTEIN HI_1621-RELATED"/>
    <property type="match status" value="1"/>
</dbReference>
<sequence length="200" mass="21659">MHISDGILSSEVVIATSVIGVAMVAYSLKNLKTENIALIAAMGAIFFIASFIHIPLGPTSIHLILTGVIGILIGPLAFLSIFIALLFQAILLGYGGLTSLGANLIIMALPSYLTYLFVKRGYLNFMNIKIKYFMIGFIPVLLSTLLLALVLAISKDEYLYASYTLILANAPAMFIEGLITIFLINYLKKSIPNLLDGVKL</sequence>
<reference evidence="8 9" key="1">
    <citation type="submission" date="2017-10" db="EMBL/GenBank/DDBJ databases">
        <title>Genomics of the genus Arcobacter.</title>
        <authorList>
            <person name="Perez-Cataluna A."/>
            <person name="Figueras M.J."/>
        </authorList>
    </citation>
    <scope>NUCLEOTIDE SEQUENCE [LARGE SCALE GENOMIC DNA]</scope>
    <source>
        <strain evidence="8 9">CECT 8993</strain>
    </source>
</reference>
<feature type="transmembrane region" description="Helical" evidence="7">
    <location>
        <begin position="35"/>
        <end position="56"/>
    </location>
</feature>
<dbReference type="GO" id="GO:0000041">
    <property type="term" value="P:transition metal ion transport"/>
    <property type="evidence" value="ECO:0007669"/>
    <property type="project" value="InterPro"/>
</dbReference>
<feature type="transmembrane region" description="Helical" evidence="7">
    <location>
        <begin position="12"/>
        <end position="29"/>
    </location>
</feature>
<proteinExistence type="predicted"/>
<feature type="transmembrane region" description="Helical" evidence="7">
    <location>
        <begin position="63"/>
        <end position="91"/>
    </location>
</feature>
<dbReference type="Gene3D" id="1.10.1760.20">
    <property type="match status" value="1"/>
</dbReference>
<evidence type="ECO:0000256" key="4">
    <source>
        <dbReference type="ARBA" id="ARBA00022692"/>
    </source>
</evidence>
<accession>A0A4V1LRV6</accession>
<dbReference type="EMBL" id="PDKJ01000002">
    <property type="protein sequence ID" value="RXJ69528.1"/>
    <property type="molecule type" value="Genomic_DNA"/>
</dbReference>
<evidence type="ECO:0000313" key="9">
    <source>
        <dbReference type="Proteomes" id="UP000290172"/>
    </source>
</evidence>
<evidence type="ECO:0000256" key="6">
    <source>
        <dbReference type="ARBA" id="ARBA00023136"/>
    </source>
</evidence>
<keyword evidence="4 7" id="KW-0812">Transmembrane</keyword>
<dbReference type="RefSeq" id="WP_128978609.1">
    <property type="nucleotide sequence ID" value="NZ_PDKJ01000002.1"/>
</dbReference>
<gene>
    <name evidence="8" type="ORF">CRV08_02150</name>
</gene>
<dbReference type="PANTHER" id="PTHR34229:SF1">
    <property type="entry name" value="METAL TRANSPORT PROTEIN HI_1621-RELATED"/>
    <property type="match status" value="1"/>
</dbReference>
<name>A0A4V1LRV6_9BACT</name>
<evidence type="ECO:0000256" key="7">
    <source>
        <dbReference type="SAM" id="Phobius"/>
    </source>
</evidence>
<dbReference type="Pfam" id="PF01891">
    <property type="entry name" value="CbiM"/>
    <property type="match status" value="1"/>
</dbReference>